<dbReference type="Gene3D" id="3.90.1150.10">
    <property type="entry name" value="Aspartate Aminotransferase, domain 1"/>
    <property type="match status" value="1"/>
</dbReference>
<keyword evidence="8" id="KW-1185">Reference proteome</keyword>
<dbReference type="Gene3D" id="3.40.640.10">
    <property type="entry name" value="Type I PLP-dependent aspartate aminotransferase-like (Major domain)"/>
    <property type="match status" value="1"/>
</dbReference>
<dbReference type="Pfam" id="PF00155">
    <property type="entry name" value="Aminotran_1_2"/>
    <property type="match status" value="1"/>
</dbReference>
<reference evidence="7 8" key="1">
    <citation type="submission" date="2016-06" db="EMBL/GenBank/DDBJ databases">
        <authorList>
            <person name="Kjaerup R.B."/>
            <person name="Dalgaard T.S."/>
            <person name="Juul-Madsen H.R."/>
        </authorList>
    </citation>
    <scope>NUCLEOTIDE SEQUENCE [LARGE SCALE GENOMIC DNA]</scope>
    <source>
        <strain evidence="7">3</strain>
    </source>
</reference>
<evidence type="ECO:0000256" key="4">
    <source>
        <dbReference type="ARBA" id="ARBA00022679"/>
    </source>
</evidence>
<keyword evidence="4 7" id="KW-0808">Transferase</keyword>
<keyword evidence="3 7" id="KW-0032">Aminotransferase</keyword>
<dbReference type="CDD" id="cd00609">
    <property type="entry name" value="AAT_like"/>
    <property type="match status" value="1"/>
</dbReference>
<evidence type="ECO:0000256" key="5">
    <source>
        <dbReference type="ARBA" id="ARBA00022898"/>
    </source>
</evidence>
<dbReference type="InterPro" id="IPR004839">
    <property type="entry name" value="Aminotransferase_I/II_large"/>
</dbReference>
<sequence length="385" mass="42498">MQKSSVAIDSKLPWVGTTIFTVMSKLAADCGATNLSQGFPDFQADPALFDATLRAMRAGHNQYPPMAGVAELREAIADKVASLYGARYDAEHEITVTAGATQAIFTAIAAFVRSGDEVIVFAPVYDSYLPAIETVGGKAVFATLAFPDYRPDWQQVRSLLSARTRMMIINSPHNPTGSLFDADDLASLAELTRDTNIVILSDEVYEHIVFDGAQHHSVASRPELAARSIVVSSFGKTYHITGWKIGYVLGPGELMAEFRKVHQFNVFTVNTPGQLGIAEYMRDASRHLGLAAFYEGKREYFRNQLRASRFELLPCRGTYFQLARYDAIANLPDREFACWLTREAGVAVIPVSAFYPDGRDDRVVRFCFAKQEATLAAAGEKLRRV</sequence>
<gene>
    <name evidence="7" type="primary">ybdL</name>
    <name evidence="7" type="ORF">ACCAA_260032</name>
</gene>
<dbReference type="STRING" id="1860102.ACCAA_260032"/>
<dbReference type="NCBIfam" id="NF006569">
    <property type="entry name" value="PRK09082.1"/>
    <property type="match status" value="1"/>
</dbReference>
<evidence type="ECO:0000256" key="1">
    <source>
        <dbReference type="ARBA" id="ARBA00001933"/>
    </source>
</evidence>
<accession>A0A1A8XLV6</accession>
<dbReference type="PANTHER" id="PTHR43807:SF20">
    <property type="entry name" value="FI04487P"/>
    <property type="match status" value="1"/>
</dbReference>
<evidence type="ECO:0000256" key="2">
    <source>
        <dbReference type="ARBA" id="ARBA00007441"/>
    </source>
</evidence>
<dbReference type="InterPro" id="IPR015421">
    <property type="entry name" value="PyrdxlP-dep_Trfase_major"/>
</dbReference>
<dbReference type="RefSeq" id="WP_186406696.1">
    <property type="nucleotide sequence ID" value="NZ_FLQX01000101.1"/>
</dbReference>
<dbReference type="GO" id="GO:0005737">
    <property type="term" value="C:cytoplasm"/>
    <property type="evidence" value="ECO:0007669"/>
    <property type="project" value="TreeGrafter"/>
</dbReference>
<comment type="similarity">
    <text evidence="2">Belongs to the class-I pyridoxal-phosphate-dependent aminotransferase family.</text>
</comment>
<keyword evidence="5" id="KW-0663">Pyridoxal phosphate</keyword>
<dbReference type="GO" id="GO:0016212">
    <property type="term" value="F:kynurenine-oxoglutarate transaminase activity"/>
    <property type="evidence" value="ECO:0007669"/>
    <property type="project" value="TreeGrafter"/>
</dbReference>
<dbReference type="NCBIfam" id="NF009079">
    <property type="entry name" value="PRK12414.1"/>
    <property type="match status" value="1"/>
</dbReference>
<dbReference type="InterPro" id="IPR015424">
    <property type="entry name" value="PyrdxlP-dep_Trfase"/>
</dbReference>
<organism evidence="7 8">
    <name type="scientific">Candidatus Accumulibacter aalborgensis</name>
    <dbReference type="NCBI Taxonomy" id="1860102"/>
    <lineage>
        <taxon>Bacteria</taxon>
        <taxon>Pseudomonadati</taxon>
        <taxon>Pseudomonadota</taxon>
        <taxon>Betaproteobacteria</taxon>
        <taxon>Candidatus Accumulibacter</taxon>
    </lineage>
</organism>
<dbReference type="InterPro" id="IPR051326">
    <property type="entry name" value="Kynurenine-oxoglutarate_AT"/>
</dbReference>
<dbReference type="Proteomes" id="UP000199169">
    <property type="component" value="Unassembled WGS sequence"/>
</dbReference>
<evidence type="ECO:0000259" key="6">
    <source>
        <dbReference type="Pfam" id="PF00155"/>
    </source>
</evidence>
<dbReference type="SUPFAM" id="SSF53383">
    <property type="entry name" value="PLP-dependent transferases"/>
    <property type="match status" value="1"/>
</dbReference>
<dbReference type="FunFam" id="3.40.640.10:FF:000033">
    <property type="entry name" value="Aspartate aminotransferase"/>
    <property type="match status" value="1"/>
</dbReference>
<dbReference type="InterPro" id="IPR015422">
    <property type="entry name" value="PyrdxlP-dep_Trfase_small"/>
</dbReference>
<protein>
    <submittedName>
        <fullName evidence="7">Methionine aminotransferase, PLP-dependent</fullName>
        <ecNumber evidence="7">2.6.1.-</ecNumber>
    </submittedName>
</protein>
<evidence type="ECO:0000256" key="3">
    <source>
        <dbReference type="ARBA" id="ARBA00022576"/>
    </source>
</evidence>
<dbReference type="AlphaFoldDB" id="A0A1A8XLV6"/>
<name>A0A1A8XLV6_9PROT</name>
<comment type="cofactor">
    <cofactor evidence="1">
        <name>pyridoxal 5'-phosphate</name>
        <dbReference type="ChEBI" id="CHEBI:597326"/>
    </cofactor>
</comment>
<dbReference type="EC" id="2.6.1.-" evidence="7"/>
<dbReference type="GO" id="GO:0030170">
    <property type="term" value="F:pyridoxal phosphate binding"/>
    <property type="evidence" value="ECO:0007669"/>
    <property type="project" value="InterPro"/>
</dbReference>
<evidence type="ECO:0000313" key="7">
    <source>
        <dbReference type="EMBL" id="SBT05656.1"/>
    </source>
</evidence>
<proteinExistence type="inferred from homology"/>
<feature type="domain" description="Aminotransferase class I/classII large" evidence="6">
    <location>
        <begin position="33"/>
        <end position="378"/>
    </location>
</feature>
<dbReference type="PANTHER" id="PTHR43807">
    <property type="entry name" value="FI04487P"/>
    <property type="match status" value="1"/>
</dbReference>
<evidence type="ECO:0000313" key="8">
    <source>
        <dbReference type="Proteomes" id="UP000199169"/>
    </source>
</evidence>
<dbReference type="EMBL" id="FLQX01000101">
    <property type="protein sequence ID" value="SBT05656.1"/>
    <property type="molecule type" value="Genomic_DNA"/>
</dbReference>